<proteinExistence type="inferred from homology"/>
<protein>
    <recommendedName>
        <fullName evidence="3">beta-glucosidase</fullName>
        <ecNumber evidence="3">3.2.1.21</ecNumber>
    </recommendedName>
</protein>
<comment type="catalytic activity">
    <reaction evidence="1">
        <text>Hydrolysis of terminal, non-reducing beta-D-glucosyl residues with release of beta-D-glucose.</text>
        <dbReference type="EC" id="3.2.1.21"/>
    </reaction>
</comment>
<evidence type="ECO:0000313" key="10">
    <source>
        <dbReference type="Proteomes" id="UP000240978"/>
    </source>
</evidence>
<evidence type="ECO:0000256" key="5">
    <source>
        <dbReference type="ARBA" id="ARBA00022801"/>
    </source>
</evidence>
<comment type="caution">
    <text evidence="9">The sequence shown here is derived from an EMBL/GenBank/DDBJ whole genome shotgun (WGS) entry which is preliminary data.</text>
</comment>
<evidence type="ECO:0000256" key="6">
    <source>
        <dbReference type="ARBA" id="ARBA00023295"/>
    </source>
</evidence>
<dbReference type="InterPro" id="IPR036962">
    <property type="entry name" value="Glyco_hydro_3_N_sf"/>
</dbReference>
<dbReference type="AlphaFoldDB" id="A0A2P8FNU1"/>
<evidence type="ECO:0000256" key="4">
    <source>
        <dbReference type="ARBA" id="ARBA00022729"/>
    </source>
</evidence>
<dbReference type="GO" id="GO:0009251">
    <property type="term" value="P:glucan catabolic process"/>
    <property type="evidence" value="ECO:0007669"/>
    <property type="project" value="TreeGrafter"/>
</dbReference>
<dbReference type="InterPro" id="IPR017853">
    <property type="entry name" value="GH"/>
</dbReference>
<organism evidence="9 10">
    <name type="scientific">Chitinophaga ginsengisoli</name>
    <dbReference type="NCBI Taxonomy" id="363837"/>
    <lineage>
        <taxon>Bacteria</taxon>
        <taxon>Pseudomonadati</taxon>
        <taxon>Bacteroidota</taxon>
        <taxon>Chitinophagia</taxon>
        <taxon>Chitinophagales</taxon>
        <taxon>Chitinophagaceae</taxon>
        <taxon>Chitinophaga</taxon>
    </lineage>
</organism>
<dbReference type="SUPFAM" id="SSF51445">
    <property type="entry name" value="(Trans)glycosidases"/>
    <property type="match status" value="1"/>
</dbReference>
<evidence type="ECO:0000256" key="1">
    <source>
        <dbReference type="ARBA" id="ARBA00000448"/>
    </source>
</evidence>
<evidence type="ECO:0000256" key="2">
    <source>
        <dbReference type="ARBA" id="ARBA00005336"/>
    </source>
</evidence>
<reference evidence="9 10" key="1">
    <citation type="submission" date="2018-03" db="EMBL/GenBank/DDBJ databases">
        <title>Genomic Encyclopedia of Archaeal and Bacterial Type Strains, Phase II (KMG-II): from individual species to whole genera.</title>
        <authorList>
            <person name="Goeker M."/>
        </authorList>
    </citation>
    <scope>NUCLEOTIDE SEQUENCE [LARGE SCALE GENOMIC DNA]</scope>
    <source>
        <strain evidence="9 10">DSM 18107</strain>
    </source>
</reference>
<keyword evidence="4" id="KW-0732">Signal</keyword>
<keyword evidence="5" id="KW-0378">Hydrolase</keyword>
<evidence type="ECO:0000256" key="3">
    <source>
        <dbReference type="ARBA" id="ARBA00012744"/>
    </source>
</evidence>
<dbReference type="PANTHER" id="PTHR30620">
    <property type="entry name" value="PERIPLASMIC BETA-GLUCOSIDASE-RELATED"/>
    <property type="match status" value="1"/>
</dbReference>
<dbReference type="SUPFAM" id="SSF52279">
    <property type="entry name" value="Beta-D-glucan exohydrolase, C-terminal domain"/>
    <property type="match status" value="1"/>
</dbReference>
<sequence>MYAGIVSICHIFSHRYETSRMKARLFIAFAIACTGMNVSAQTQFTIVNNKNGATLGYSPASGVKILKVGGLQFKDLNRNGKLDKYEDWRLPVDERAKDLVKKMSVEQIAGLMLYSIHQSIPAAEMGFRSGTYNGKTFLHSGARPADLTDQQKAFLKNDHLRHILVTSLQSPAVAAEWNNNVQAYAEGLDLGIPANNSSDPRHTATATTEFNEGAGGQISLWPDGLAMAATFDPSLVRQFGEIAGKEYRALGITTALSPQIDLGTEPRWYRIGMTFGESSQLTTDMARAYIDGFQTSAGAAEIKDGWGYHSVNAMVKHWPGGGPEEGGRDAHWAYGKFAVYPGNNLQEHISPFVNGALKLNEKTLKAAAVMPYYTISYNQDTKNKENVGNGFSKYLITDLLRTQYKYDGVVCTDWLITADEGKTPDQFAGKSWGVEKLSVAERHYKVLLAGVDQFGGNNDVKPIVEAYKMGVKDFGEQAFRERFEQSGIRLLRNIFRTGLFENPYLDVETSKQAVGNKDFMKAGYDAQVKSVVLLKNHQAVLPVQQKKTVYVPKMYTAAARDWWGNFMPAKFEYTVDTNTIKKYYNLTADPNAADFAIVFVNSPQSPSGGYDSNDRRKGGNGYVPVTLQYETYTATDAREKSIAAGDPVVDPTVLDRSYKNKTVTAANFTDLQTILDTKEMMRGKPVIVSVTASKPMVFREFESQVDGIVLNFGVSTQAVLDIISGKQAPSGLLPVQMPANMHTVEMQKEDLPFDMECHVDADGHRYDFGFGLDWKGVISDERTKRYGHESSALAGVK</sequence>
<dbReference type="EMBL" id="PYGK01000018">
    <property type="protein sequence ID" value="PSL23386.1"/>
    <property type="molecule type" value="Genomic_DNA"/>
</dbReference>
<comment type="similarity">
    <text evidence="2">Belongs to the glycosyl hydrolase 3 family.</text>
</comment>
<keyword evidence="10" id="KW-1185">Reference proteome</keyword>
<dbReference type="Gene3D" id="3.20.20.300">
    <property type="entry name" value="Glycoside hydrolase, family 3, N-terminal domain"/>
    <property type="match status" value="1"/>
</dbReference>
<dbReference type="Pfam" id="PF00933">
    <property type="entry name" value="Glyco_hydro_3"/>
    <property type="match status" value="1"/>
</dbReference>
<dbReference type="PRINTS" id="PR00133">
    <property type="entry name" value="GLHYDRLASE3"/>
</dbReference>
<evidence type="ECO:0000259" key="8">
    <source>
        <dbReference type="Pfam" id="PF01915"/>
    </source>
</evidence>
<evidence type="ECO:0000313" key="9">
    <source>
        <dbReference type="EMBL" id="PSL23386.1"/>
    </source>
</evidence>
<name>A0A2P8FNU1_9BACT</name>
<dbReference type="Proteomes" id="UP000240978">
    <property type="component" value="Unassembled WGS sequence"/>
</dbReference>
<dbReference type="GO" id="GO:0008422">
    <property type="term" value="F:beta-glucosidase activity"/>
    <property type="evidence" value="ECO:0007669"/>
    <property type="project" value="UniProtKB-EC"/>
</dbReference>
<evidence type="ECO:0000259" key="7">
    <source>
        <dbReference type="Pfam" id="PF00933"/>
    </source>
</evidence>
<dbReference type="Pfam" id="PF01915">
    <property type="entry name" value="Glyco_hydro_3_C"/>
    <property type="match status" value="1"/>
</dbReference>
<dbReference type="InterPro" id="IPR036881">
    <property type="entry name" value="Glyco_hydro_3_C_sf"/>
</dbReference>
<keyword evidence="6" id="KW-0326">Glycosidase</keyword>
<dbReference type="InterPro" id="IPR051915">
    <property type="entry name" value="Cellulose_Degrad_GH3"/>
</dbReference>
<accession>A0A2P8FNU1</accession>
<feature type="domain" description="Glycoside hydrolase family 3 N-terminal" evidence="7">
    <location>
        <begin position="149"/>
        <end position="418"/>
    </location>
</feature>
<feature type="domain" description="Glycoside hydrolase family 3 C-terminal" evidence="8">
    <location>
        <begin position="531"/>
        <end position="774"/>
    </location>
</feature>
<dbReference type="InterPro" id="IPR002772">
    <property type="entry name" value="Glyco_hydro_3_C"/>
</dbReference>
<dbReference type="PANTHER" id="PTHR30620:SF16">
    <property type="entry name" value="LYSOSOMAL BETA GLUCOSIDASE"/>
    <property type="match status" value="1"/>
</dbReference>
<dbReference type="EC" id="3.2.1.21" evidence="3"/>
<gene>
    <name evidence="9" type="ORF">CLV42_118103</name>
</gene>
<dbReference type="Gene3D" id="3.40.50.1700">
    <property type="entry name" value="Glycoside hydrolase family 3 C-terminal domain"/>
    <property type="match status" value="1"/>
</dbReference>
<dbReference type="InterPro" id="IPR001764">
    <property type="entry name" value="Glyco_hydro_3_N"/>
</dbReference>